<dbReference type="AlphaFoldDB" id="A0A1E3I6B3"/>
<dbReference type="SUPFAM" id="SSF51735">
    <property type="entry name" value="NAD(P)-binding Rossmann-fold domains"/>
    <property type="match status" value="1"/>
</dbReference>
<protein>
    <recommendedName>
        <fullName evidence="3">NAD-dependent epimerase/dehydratase domain-containing protein</fullName>
    </recommendedName>
</protein>
<keyword evidence="5" id="KW-1185">Reference proteome</keyword>
<gene>
    <name evidence="4" type="ORF">L202_00075</name>
</gene>
<dbReference type="Proteomes" id="UP000094065">
    <property type="component" value="Unassembled WGS sequence"/>
</dbReference>
<dbReference type="InterPro" id="IPR050425">
    <property type="entry name" value="NAD(P)_dehydrat-like"/>
</dbReference>
<dbReference type="STRING" id="1295533.A0A1E3I6B3"/>
<sequence>MLTSSSRSRSVFTWGYIKKSTCLHDHPHISNFFQTQQHTMSSSHTISKGQLVLASGASGFVAVHTVKEFLKEGINVRGTVRSAEKGDYLKNLFQDLPGEFTYVLVKDIAQEGAFDEAVKGVDAIAHLASPFYVTNVSDANELIGPAVQGTTGILKSAQKNNPSVKRIVVTSSVAAVSSPITRKPGLHYTEEDWNVDSIPYVEKNGSDDGGTQAYLASKTAAEKALWDFIEKEKPSWDAVTVNPSYVLGEVLQQVDKVESLNTSVALFYQWASGQKSESDLPAPIYNWVDAKDVALAHVRALTVPEAGGQRFITSNGRFSGQDFVDSIHKQFPDVKNVPVGKAGSGAEATKDVDFADGSKAEEVLGFKYRTLDESVKDMFESIRTRFGTI</sequence>
<keyword evidence="1" id="KW-0560">Oxidoreductase</keyword>
<evidence type="ECO:0000256" key="1">
    <source>
        <dbReference type="ARBA" id="ARBA00023002"/>
    </source>
</evidence>
<dbReference type="GeneID" id="30151384"/>
<dbReference type="Pfam" id="PF01370">
    <property type="entry name" value="Epimerase"/>
    <property type="match status" value="1"/>
</dbReference>
<reference evidence="4 5" key="1">
    <citation type="submission" date="2016-06" db="EMBL/GenBank/DDBJ databases">
        <title>Evolution of pathogenesis and genome organization in the Tremellales.</title>
        <authorList>
            <person name="Cuomo C."/>
            <person name="Litvintseva A."/>
            <person name="Heitman J."/>
            <person name="Chen Y."/>
            <person name="Sun S."/>
            <person name="Springer D."/>
            <person name="Dromer F."/>
            <person name="Young S."/>
            <person name="Zeng Q."/>
            <person name="Chapman S."/>
            <person name="Gujja S."/>
            <person name="Saif S."/>
            <person name="Birren B."/>
        </authorList>
    </citation>
    <scope>NUCLEOTIDE SEQUENCE [LARGE SCALE GENOMIC DNA]</scope>
    <source>
        <strain evidence="4 5">CBS 6039</strain>
    </source>
</reference>
<comment type="caution">
    <text evidence="4">The sequence shown here is derived from an EMBL/GenBank/DDBJ whole genome shotgun (WGS) entry which is preliminary data.</text>
</comment>
<evidence type="ECO:0000313" key="5">
    <source>
        <dbReference type="Proteomes" id="UP000094065"/>
    </source>
</evidence>
<name>A0A1E3I6B3_9TREE</name>
<dbReference type="GO" id="GO:0016616">
    <property type="term" value="F:oxidoreductase activity, acting on the CH-OH group of donors, NAD or NADP as acceptor"/>
    <property type="evidence" value="ECO:0007669"/>
    <property type="project" value="TreeGrafter"/>
</dbReference>
<comment type="similarity">
    <text evidence="2">Belongs to the NAD(P)-dependent epimerase/dehydratase family. Dihydroflavonol-4-reductase subfamily.</text>
</comment>
<dbReference type="CDD" id="cd05227">
    <property type="entry name" value="AR_SDR_e"/>
    <property type="match status" value="1"/>
</dbReference>
<dbReference type="EMBL" id="AWGJ01000001">
    <property type="protein sequence ID" value="ODN84048.1"/>
    <property type="molecule type" value="Genomic_DNA"/>
</dbReference>
<dbReference type="InterPro" id="IPR036291">
    <property type="entry name" value="NAD(P)-bd_dom_sf"/>
</dbReference>
<evidence type="ECO:0000256" key="2">
    <source>
        <dbReference type="ARBA" id="ARBA00023445"/>
    </source>
</evidence>
<dbReference type="Gene3D" id="3.40.50.720">
    <property type="entry name" value="NAD(P)-binding Rossmann-like Domain"/>
    <property type="match status" value="1"/>
</dbReference>
<dbReference type="RefSeq" id="XP_018997851.1">
    <property type="nucleotide sequence ID" value="XM_019133146.1"/>
</dbReference>
<dbReference type="OrthoDB" id="2735536at2759"/>
<dbReference type="FunFam" id="3.40.50.720:FF:000191">
    <property type="entry name" value="Methylglyoxal reductase (NADPH-dependent)"/>
    <property type="match status" value="1"/>
</dbReference>
<evidence type="ECO:0000259" key="3">
    <source>
        <dbReference type="Pfam" id="PF01370"/>
    </source>
</evidence>
<feature type="domain" description="NAD-dependent epimerase/dehydratase" evidence="3">
    <location>
        <begin position="54"/>
        <end position="309"/>
    </location>
</feature>
<dbReference type="InterPro" id="IPR001509">
    <property type="entry name" value="Epimerase_deHydtase"/>
</dbReference>
<organism evidence="4 5">
    <name type="scientific">Cryptococcus amylolentus CBS 6039</name>
    <dbReference type="NCBI Taxonomy" id="1295533"/>
    <lineage>
        <taxon>Eukaryota</taxon>
        <taxon>Fungi</taxon>
        <taxon>Dikarya</taxon>
        <taxon>Basidiomycota</taxon>
        <taxon>Agaricomycotina</taxon>
        <taxon>Tremellomycetes</taxon>
        <taxon>Tremellales</taxon>
        <taxon>Cryptococcaceae</taxon>
        <taxon>Cryptococcus</taxon>
    </lineage>
</organism>
<evidence type="ECO:0000313" key="4">
    <source>
        <dbReference type="EMBL" id="ODN84048.1"/>
    </source>
</evidence>
<dbReference type="PANTHER" id="PTHR10366:SF564">
    <property type="entry name" value="STEROL-4-ALPHA-CARBOXYLATE 3-DEHYDROGENASE, DECARBOXYLATING"/>
    <property type="match status" value="1"/>
</dbReference>
<dbReference type="PANTHER" id="PTHR10366">
    <property type="entry name" value="NAD DEPENDENT EPIMERASE/DEHYDRATASE"/>
    <property type="match status" value="1"/>
</dbReference>
<accession>A0A1E3I6B3</accession>
<proteinExistence type="inferred from homology"/>